<dbReference type="EMBL" id="JAHXZJ010000001">
    <property type="protein sequence ID" value="KAH0566630.1"/>
    <property type="molecule type" value="Genomic_DNA"/>
</dbReference>
<keyword evidence="3" id="KW-1185">Reference proteome</keyword>
<dbReference type="Proteomes" id="UP000826195">
    <property type="component" value="Unassembled WGS sequence"/>
</dbReference>
<evidence type="ECO:0000313" key="2">
    <source>
        <dbReference type="EMBL" id="KAH0566630.1"/>
    </source>
</evidence>
<feature type="region of interest" description="Disordered" evidence="1">
    <location>
        <begin position="128"/>
        <end position="147"/>
    </location>
</feature>
<accession>A0AAV7J1K4</accession>
<name>A0AAV7J1K4_COTGL</name>
<dbReference type="AlphaFoldDB" id="A0AAV7J1K4"/>
<evidence type="ECO:0000256" key="1">
    <source>
        <dbReference type="SAM" id="MobiDB-lite"/>
    </source>
</evidence>
<protein>
    <submittedName>
        <fullName evidence="2">Uncharacterized protein</fullName>
    </submittedName>
</protein>
<evidence type="ECO:0000313" key="3">
    <source>
        <dbReference type="Proteomes" id="UP000826195"/>
    </source>
</evidence>
<organism evidence="2 3">
    <name type="scientific">Cotesia glomerata</name>
    <name type="common">Lepidopteran parasitic wasp</name>
    <name type="synonym">Apanteles glomeratus</name>
    <dbReference type="NCBI Taxonomy" id="32391"/>
    <lineage>
        <taxon>Eukaryota</taxon>
        <taxon>Metazoa</taxon>
        <taxon>Ecdysozoa</taxon>
        <taxon>Arthropoda</taxon>
        <taxon>Hexapoda</taxon>
        <taxon>Insecta</taxon>
        <taxon>Pterygota</taxon>
        <taxon>Neoptera</taxon>
        <taxon>Endopterygota</taxon>
        <taxon>Hymenoptera</taxon>
        <taxon>Apocrita</taxon>
        <taxon>Ichneumonoidea</taxon>
        <taxon>Braconidae</taxon>
        <taxon>Microgastrinae</taxon>
        <taxon>Cotesia</taxon>
    </lineage>
</organism>
<proteinExistence type="predicted"/>
<comment type="caution">
    <text evidence="2">The sequence shown here is derived from an EMBL/GenBank/DDBJ whole genome shotgun (WGS) entry which is preliminary data.</text>
</comment>
<reference evidence="2 3" key="1">
    <citation type="journal article" date="2021" name="J. Hered.">
        <title>A chromosome-level genome assembly of the parasitoid wasp, Cotesia glomerata (Hymenoptera: Braconidae).</title>
        <authorList>
            <person name="Pinto B.J."/>
            <person name="Weis J.J."/>
            <person name="Gamble T."/>
            <person name="Ode P.J."/>
            <person name="Paul R."/>
            <person name="Zaspel J.M."/>
        </authorList>
    </citation>
    <scope>NUCLEOTIDE SEQUENCE [LARGE SCALE GENOMIC DNA]</scope>
    <source>
        <strain evidence="2">CgM1</strain>
    </source>
</reference>
<sequence length="147" mass="16540">MYNTHPYYSKRGNTLGHYRYRGALKAASLFSVLKSIMILARCILSAQYKLYPATEAETITNKSQQLVSKTAEKHSSPSKRLDCAGAPPTHIFCIVAMECRSICKFLSKRYFLSWAELLFAFNGFPSDHKPSRMETPSTTPNGHDLIA</sequence>
<gene>
    <name evidence="2" type="ORF">KQX54_002671</name>
</gene>